<feature type="active site" evidence="5">
    <location>
        <position position="246"/>
    </location>
</feature>
<dbReference type="Gene3D" id="3.40.605.10">
    <property type="entry name" value="Aldehyde Dehydrogenase, Chain A, domain 1"/>
    <property type="match status" value="1"/>
</dbReference>
<comment type="similarity">
    <text evidence="1 4 7">Belongs to the aldehyde dehydrogenase family.</text>
</comment>
<dbReference type="EMBL" id="RZHF01000005">
    <property type="protein sequence ID" value="RUR33746.1"/>
    <property type="molecule type" value="Genomic_DNA"/>
</dbReference>
<keyword evidence="2 4" id="KW-0560">Oxidoreductase</keyword>
<name>A0A3S0WBH4_9GAMM</name>
<dbReference type="InterPro" id="IPR016163">
    <property type="entry name" value="Ald_DH_C"/>
</dbReference>
<dbReference type="InterPro" id="IPR016161">
    <property type="entry name" value="Ald_DH/histidinol_DH"/>
</dbReference>
<accession>A0A3S0WBH4</accession>
<keyword evidence="10" id="KW-1185">Reference proteome</keyword>
<dbReference type="PROSITE" id="PS00687">
    <property type="entry name" value="ALDEHYDE_DEHYDR_GLU"/>
    <property type="match status" value="1"/>
</dbReference>
<sequence length="451" mass="50220">MKHVLTDSFNAQRHAVDQTPFPPLSVRRSRLLRLAHMTRRHQHEIVRAIQADFGHRSEVEIRLAEINAVLQAVRHARLHVWHWMRPWRVGVPWRLLPARARIAPQPLGIVGVISPWNYPWSLALMPIIDAFAAGNVVMLKPSELSPQTSALLARLAAQYFTPDELLVVEGDARVAQAFSSLPFDHLIFTGSTSVGRLVARAAAANLTPVTLELGGKSPALVAGDTDMDKAAAAIIFGKAFNGGQTCLAPDYVLVESRYLDRLVSALNRAALKQRPDSREATDPINNDHRQRVESMLEEARDHGCRVIDHGSYAPALVIDPTQKLRIMREEIFGRCLPIISVKHMEAAIEFINARPHALAVYAFTDNKALQSRLLHATRSGALVFNDTLLHHAVPALPFGGIGESGMGAYHGRTGFDRFSHLRSLFYQAKHAPSRVLQPPYRRWLLKLLRLG</sequence>
<dbReference type="AlphaFoldDB" id="A0A3S0WBH4"/>
<dbReference type="PANTHER" id="PTHR43570">
    <property type="entry name" value="ALDEHYDE DEHYDROGENASE"/>
    <property type="match status" value="1"/>
</dbReference>
<evidence type="ECO:0000256" key="2">
    <source>
        <dbReference type="ARBA" id="ARBA00023002"/>
    </source>
</evidence>
<dbReference type="InterPro" id="IPR029510">
    <property type="entry name" value="Ald_DH_CS_GLU"/>
</dbReference>
<dbReference type="GO" id="GO:0005737">
    <property type="term" value="C:cytoplasm"/>
    <property type="evidence" value="ECO:0007669"/>
    <property type="project" value="TreeGrafter"/>
</dbReference>
<dbReference type="Gene3D" id="3.40.309.10">
    <property type="entry name" value="Aldehyde Dehydrogenase, Chain A, domain 2"/>
    <property type="match status" value="1"/>
</dbReference>
<dbReference type="Pfam" id="PF00171">
    <property type="entry name" value="Aldedh"/>
    <property type="match status" value="1"/>
</dbReference>
<evidence type="ECO:0000256" key="3">
    <source>
        <dbReference type="ARBA" id="ARBA00023027"/>
    </source>
</evidence>
<keyword evidence="3" id="KW-0520">NAD</keyword>
<feature type="domain" description="Aldehyde dehydrogenase" evidence="8">
    <location>
        <begin position="23"/>
        <end position="422"/>
    </location>
</feature>
<evidence type="ECO:0000259" key="8">
    <source>
        <dbReference type="Pfam" id="PF00171"/>
    </source>
</evidence>
<proteinExistence type="inferred from homology"/>
<evidence type="ECO:0000313" key="9">
    <source>
        <dbReference type="EMBL" id="RUR33746.1"/>
    </source>
</evidence>
<dbReference type="GO" id="GO:0004029">
    <property type="term" value="F:aldehyde dehydrogenase (NAD+) activity"/>
    <property type="evidence" value="ECO:0007669"/>
    <property type="project" value="TreeGrafter"/>
</dbReference>
<dbReference type="Proteomes" id="UP000287023">
    <property type="component" value="Unassembled WGS sequence"/>
</dbReference>
<evidence type="ECO:0000256" key="6">
    <source>
        <dbReference type="PROSITE-ProRule" id="PRU10007"/>
    </source>
</evidence>
<dbReference type="GO" id="GO:0006081">
    <property type="term" value="P:aldehyde metabolic process"/>
    <property type="evidence" value="ECO:0007669"/>
    <property type="project" value="InterPro"/>
</dbReference>
<protein>
    <recommendedName>
        <fullName evidence="4">Aldehyde dehydrogenase</fullName>
    </recommendedName>
</protein>
<evidence type="ECO:0000256" key="1">
    <source>
        <dbReference type="ARBA" id="ARBA00009986"/>
    </source>
</evidence>
<comment type="caution">
    <text evidence="9">The sequence shown here is derived from an EMBL/GenBank/DDBJ whole genome shotgun (WGS) entry which is preliminary data.</text>
</comment>
<dbReference type="InterPro" id="IPR016160">
    <property type="entry name" value="Ald_DH_CS_CYS"/>
</dbReference>
<gene>
    <name evidence="9" type="ORF">ELY38_04785</name>
</gene>
<feature type="active site" evidence="5 6">
    <location>
        <position position="212"/>
    </location>
</feature>
<dbReference type="PIRSF" id="PIRSF036492">
    <property type="entry name" value="ALDH"/>
    <property type="match status" value="1"/>
</dbReference>
<dbReference type="RefSeq" id="WP_127060359.1">
    <property type="nucleotide sequence ID" value="NZ_RZHF01000005.1"/>
</dbReference>
<dbReference type="SUPFAM" id="SSF53720">
    <property type="entry name" value="ALDH-like"/>
    <property type="match status" value="1"/>
</dbReference>
<evidence type="ECO:0000256" key="4">
    <source>
        <dbReference type="PIRNR" id="PIRNR036492"/>
    </source>
</evidence>
<dbReference type="InterPro" id="IPR015590">
    <property type="entry name" value="Aldehyde_DH_dom"/>
</dbReference>
<evidence type="ECO:0000256" key="5">
    <source>
        <dbReference type="PIRSR" id="PIRSR036492-1"/>
    </source>
</evidence>
<dbReference type="InterPro" id="IPR016162">
    <property type="entry name" value="Ald_DH_N"/>
</dbReference>
<reference evidence="9 10" key="1">
    <citation type="submission" date="2018-12" db="EMBL/GenBank/DDBJ databases">
        <title>three novel Halomonas strain isolated from plants.</title>
        <authorList>
            <person name="Sun C."/>
        </authorList>
    </citation>
    <scope>NUCLEOTIDE SEQUENCE [LARGE SCALE GENOMIC DNA]</scope>
    <source>
        <strain evidence="9 10">JCM 18142</strain>
    </source>
</reference>
<dbReference type="OrthoDB" id="9812625at2"/>
<organism evidence="9 10">
    <name type="scientific">Vreelandella nanhaiensis</name>
    <dbReference type="NCBI Taxonomy" id="1258546"/>
    <lineage>
        <taxon>Bacteria</taxon>
        <taxon>Pseudomonadati</taxon>
        <taxon>Pseudomonadota</taxon>
        <taxon>Gammaproteobacteria</taxon>
        <taxon>Oceanospirillales</taxon>
        <taxon>Halomonadaceae</taxon>
        <taxon>Vreelandella</taxon>
    </lineage>
</organism>
<evidence type="ECO:0000256" key="7">
    <source>
        <dbReference type="RuleBase" id="RU003345"/>
    </source>
</evidence>
<dbReference type="PROSITE" id="PS00070">
    <property type="entry name" value="ALDEHYDE_DEHYDR_CYS"/>
    <property type="match status" value="1"/>
</dbReference>
<dbReference type="InterPro" id="IPR012394">
    <property type="entry name" value="Aldehyde_DH_NAD(P)"/>
</dbReference>
<evidence type="ECO:0000313" key="10">
    <source>
        <dbReference type="Proteomes" id="UP000287023"/>
    </source>
</evidence>
<dbReference type="PANTHER" id="PTHR43570:SF20">
    <property type="entry name" value="ALDEHYDE DEHYDROGENASE ALDX-RELATED"/>
    <property type="match status" value="1"/>
</dbReference>